<dbReference type="InterPro" id="IPR025110">
    <property type="entry name" value="AMP-bd_C"/>
</dbReference>
<feature type="domain" description="Carrier" evidence="4">
    <location>
        <begin position="3208"/>
        <end position="3283"/>
    </location>
</feature>
<dbReference type="CDD" id="cd19531">
    <property type="entry name" value="LCL_NRPS-like"/>
    <property type="match status" value="3"/>
</dbReference>
<dbReference type="Pfam" id="PF00550">
    <property type="entry name" value="PP-binding"/>
    <property type="match status" value="3"/>
</dbReference>
<evidence type="ECO:0000256" key="1">
    <source>
        <dbReference type="ARBA" id="ARBA00001957"/>
    </source>
</evidence>
<dbReference type="CDD" id="cd05930">
    <property type="entry name" value="A_NRPS"/>
    <property type="match status" value="3"/>
</dbReference>
<dbReference type="NCBIfam" id="TIGR01733">
    <property type="entry name" value="AA-adenyl-dom"/>
    <property type="match status" value="2"/>
</dbReference>
<dbReference type="FunFam" id="3.30.300.30:FF:000015">
    <property type="entry name" value="Nonribosomal peptide synthase SidD"/>
    <property type="match status" value="1"/>
</dbReference>
<proteinExistence type="predicted"/>
<dbReference type="InterPro" id="IPR009081">
    <property type="entry name" value="PP-bd_ACP"/>
</dbReference>
<dbReference type="Pfam" id="PF18563">
    <property type="entry name" value="TubC_N"/>
    <property type="match status" value="1"/>
</dbReference>
<dbReference type="PANTHER" id="PTHR45527:SF1">
    <property type="entry name" value="FATTY ACID SYNTHASE"/>
    <property type="match status" value="1"/>
</dbReference>
<dbReference type="Gene3D" id="3.40.50.980">
    <property type="match status" value="2"/>
</dbReference>
<dbReference type="InterPro" id="IPR041464">
    <property type="entry name" value="TubC_N"/>
</dbReference>
<sequence>MENSAIEALLAELDGQGIYVYLQEGRLKLRTHLATVPAAQLNKIKAHKPALIEYMQAHHQKQGMLSASQQGIWLIDQYHGGDVAYTMSGLLRLSQPVGKAQLEAALNTLLARHDILRSQFFATEQGGCQRVNTELSLILTQLFVSEPVSRGQIETELQPVLQQGFDLQKALPIRATLISTECENQGQWVYLMLHHLVADGWSVQLLVNELLDILQSKEGLQTAPLQYLDYVHWEKRFLQSDDYQQQHAYWQQQLTDFSPFSMPTSFVSQAESSFRGASHQFTLNEALCQRFEHSCQQLGVTPFSALLSVFYVLLHRYSQHQDITVGVPVLGREQREFESMIGCFIHTLPLRQQLDGDMLFNELARSTQIKVTQALENQSVSQDALARLADTSQLFSVLFNYDALPPMPLRSGALEAQLFTLNNHTAKFDLTLNLVTHGNGMLAELEYNVGLFSSELIAQVARDFEALLRTLSDDLAQSLAGVKLPSVEAAQQQLNKATGTTPAPLVLPQILAHAQATSKHMAIVDADNPSQSVSYAELGVQSASLAGALNDVAQDEEVVAVLVNRQVHSLVALIGVMRAGAAYLPIEQDTPVLRIIEIMVQAGCRTLLVCDAETITEQVQEALNEREIVTWEYHQLLKRNSTLSEESEVALRRDTQDLAYVIFTSGSTGKPKGVAMSHGALASYCDSITLRIDFSSHTRSGIVTGLATDLCLTGIYPVLAQGGTVVMPGNRTLPEPQQLVEMLTVQQVNLLKITPSFARELLPQIAAMGESQPAIEQWILGGEALDVALVSELQEHYPAAHIVNHYGPSETCIGVTTHTVTALRHANSEHYPIGKPLAHTQVLVLGEQARPVPLGMPGELYIGGSSLADGYLRAPQLTDRYFVHCETQSGKPARFYRSGDRVRLTHRGELEYLGRLDNHPKIRGYRVDINEIEAKLTALPQVKSAVVIARKQAGIDTLVAYYVAAREGKEVTSEILRDALSARLPQAMIPSHFKALKKLPVLGNGKVDRKQLAALSLSDGRNYTPPKTELQQQLATLFSDLTGVTQVSADDDFFAIGGHSLLAMRLANHIRTRFERVLSLQAIFANPTVAKLERCLLEQDIHVGHNFVTVDQSGAHPLSFAQQRIWFVDQMQGHSKQYNLQGAFTIKGALNIAALSQAFEQVVQQHAILRFNYDQNEQGEAVQSLNDTLNFVLQQRDLSSFDDERQADTLRQLLAEDYHTGFDLKQDLLLRGKLLQLDAQLYVLIVTMHHIVSDGWSIGVLCHALETAYRLACEGTQTGLPKLSHSYIDYVHWQRGLATQPQWQTSLNYWQSQLAGLPRVHELPQDNARENRVISGGALHCYELPAELTQVLRRFVTTSGQTLFGVLESAFALWMSRLSGQSDVALGTPVAGREFSELEPVIGNFINTLVLRHRIESDMTFSDVLTTSNETLQSAMTHQHIPFDTLVEALNNERSLGIHPLIQVVFRVNNQINEALQLEGLDVTVNDTGVRSAKLDLEVSVIDCGDTLQVEWLYDSALWHEHSIESFARQYTQLLSACLETPQRRVSELSLIDSEQLTQILAYSTPQNEQENSDIGWHHHFSAIAEIQPHSIALRCNGESYSYLEVEQRANQLAHCLLEMGFDEQSRIALLLPSGPAMVIAVLAILKTRHVYVPLHYDTPEKSLSYIVEDADIVMILALSEDTEKLIDSGTDFLFLDDLFDVESNFAGYPVSVPGLEELGESQSSDAQRLCYIIYTSGSTGRPKGVMISHGNLNVYLSHAMDTYLDADATLPLAVVSTPLAFDATITALVPPLLCGGEVEIVTQGPHQLAAITELLFNAIRPRLFKLTPAHLRAVQALMDELGSNSAPHTLVIGGEALDSDLLIALRAKLPACTWVNEYGPTEATVGCSVFSLTPDLNPQAALRYPDVPIGLPNPGVAMLVVDQCDQPVPANTPGELLIGGAVVSPGYVNLDELNQTKFVTLSVADQPPMRFYRSGDLVQWQSDEQGRLSYLRYCGRTDEQIKLRGYRIDLNAICHYLRELDGVRDCAVTVDEGQQLLQAHLLYLNGNVPPDSHLRNHLAQYLPPYMIPGQFNRVEAIPLTANGKVDSKALKALAQQGEGRASRSIDLTALTVMQSYLYQLYRDTLLTEHIDLHDSFFDLGGHSLLAIKLISQIRQQKHLEVTLPQLFKTPTIASLAQALEHCEPIAAMHAIQPVSREQALPLSFAQQRLWLIEQLQESSTQYHMPAGFKFSGTLDKAAFSEALKALIARHEVLRSRIVKAAGAAEPVQQVRDQFELPLTQLDLTKMSERARQQRWQQGAHDNATARFDLTQDLLVRVLLVEFAKDDYRVHFNMHHIASDGWSMAILVREFIAFYRHFAKESGYQLPAELTQPLAVQYGDFAHWQRNIWAKVANQADLQHWQTTLEGHPPLHQLPLDYPRPAMAQLSGSRHTQRLSAALTRAIHEHCKVQGVTLFMWLHTVFSLLVQRYSQSDDVVIGSPVAGREHNEVANLIGFFVNTLVIRSRTQSGQNFNQLLEQQKQVILDAFKHQALPFEQLVEALKPERNLGHQPIFQILFALQNNETTDLVLPQLHIEVEAPSEPMMKFDLEVNAIEKGDGIELEWNFSSALFKGATIAALADSFEVLISAILKSPEHKVERLALLSQSRQQQLVSIKGADRAISTQCIHSQVTARVQSAANQLAVRDADACMLSYLALEHKANNLASYLLEQGVKPGARIALCLGAGCDQLVAMLAAFKVRAAYVPIDPTLPASRCQFIVRDSGASWLLTNNKLLAQLEPVIDAVQQPPLSVLVMDNPKSWQPRQLLERFTSSDPSDLAYVIYTSGTTGQPKGVAITHGNLALYLDHACSAYFDEQPSFSVVSTPLAFDATVTAIWPALLQGISIDMLADDERMLKELANRLCGNIAGVFKVTPAHLQGVVAVLKQCGLSEDRCFNAAHKVVVGGEALPVALLAELSVRLPNVCWINEYGPTEATVGTSTYLCDKQEIDRLAAQSIAQVPIGQPIANTHLLVLDEQMQPVPAGVMGELYIGGNNLAQGYLNRGDLSDEKFVWLPVGVQQSEQRFYRSGDLVRWSVNDDGTPGALLFCHRLDAQLKLRGYRIEPQEVAQQLQQDPRIEQAVVVLNEAADNLEAYLVAKSDEELGRPEPTELVTTRIATELSASLSESLPTYMVPYRYVLIDAIPLTANGKVDARALHALGAQCDSVAKLIAPRNDVEAALAEILASVLKRTSISVEDNFFSLGGHSLLATQCIGLIEERLGVGMSVRTLFERPTVAALAHWVEIQQAMAQQAQDDNENDTSEEMFL</sequence>
<protein>
    <recommendedName>
        <fullName evidence="4">Carrier domain-containing protein</fullName>
    </recommendedName>
</protein>
<dbReference type="Gene3D" id="3.40.50.12780">
    <property type="entry name" value="N-terminal domain of ligase-like"/>
    <property type="match status" value="2"/>
</dbReference>
<dbReference type="Gene3D" id="3.30.300.30">
    <property type="match status" value="3"/>
</dbReference>
<dbReference type="Gene3D" id="1.10.10.1830">
    <property type="entry name" value="Non-ribosomal peptide synthase, adenylation domain"/>
    <property type="match status" value="1"/>
</dbReference>
<dbReference type="NCBIfam" id="NF003417">
    <property type="entry name" value="PRK04813.1"/>
    <property type="match status" value="3"/>
</dbReference>
<keyword evidence="3" id="KW-0597">Phosphoprotein</keyword>
<name>A0A0U2XC37_9GAMM</name>
<dbReference type="InterPro" id="IPR036736">
    <property type="entry name" value="ACP-like_sf"/>
</dbReference>
<dbReference type="InterPro" id="IPR001242">
    <property type="entry name" value="Condensation_dom"/>
</dbReference>
<dbReference type="PANTHER" id="PTHR45527">
    <property type="entry name" value="NONRIBOSOMAL PEPTIDE SYNTHETASE"/>
    <property type="match status" value="1"/>
</dbReference>
<dbReference type="InterPro" id="IPR042099">
    <property type="entry name" value="ANL_N_sf"/>
</dbReference>
<dbReference type="Gene3D" id="1.10.1200.10">
    <property type="entry name" value="ACP-like"/>
    <property type="match status" value="3"/>
</dbReference>
<dbReference type="GO" id="GO:0009366">
    <property type="term" value="C:enterobactin synthetase complex"/>
    <property type="evidence" value="ECO:0007669"/>
    <property type="project" value="TreeGrafter"/>
</dbReference>
<comment type="cofactor">
    <cofactor evidence="1">
        <name>pantetheine 4'-phosphate</name>
        <dbReference type="ChEBI" id="CHEBI:47942"/>
    </cofactor>
</comment>
<dbReference type="InterPro" id="IPR044894">
    <property type="entry name" value="TubC_N_sf"/>
</dbReference>
<feature type="domain" description="Carrier" evidence="4">
    <location>
        <begin position="2109"/>
        <end position="2184"/>
    </location>
</feature>
<dbReference type="InterPro" id="IPR006162">
    <property type="entry name" value="Ppantetheine_attach_site"/>
</dbReference>
<dbReference type="GO" id="GO:0005829">
    <property type="term" value="C:cytosol"/>
    <property type="evidence" value="ECO:0007669"/>
    <property type="project" value="TreeGrafter"/>
</dbReference>
<dbReference type="Pfam" id="PF13193">
    <property type="entry name" value="AMP-binding_C"/>
    <property type="match status" value="1"/>
</dbReference>
<dbReference type="PROSITE" id="PS50075">
    <property type="entry name" value="CARRIER"/>
    <property type="match status" value="3"/>
</dbReference>
<evidence type="ECO:0000313" key="6">
    <source>
        <dbReference type="Proteomes" id="UP000069015"/>
    </source>
</evidence>
<dbReference type="Gene3D" id="3.30.559.10">
    <property type="entry name" value="Chloramphenicol acetyltransferase-like domain"/>
    <property type="match status" value="3"/>
</dbReference>
<dbReference type="InterPro" id="IPR020806">
    <property type="entry name" value="PKS_PP-bd"/>
</dbReference>
<dbReference type="SMART" id="SM00823">
    <property type="entry name" value="PKS_PP"/>
    <property type="match status" value="3"/>
</dbReference>
<dbReference type="FunFam" id="3.40.50.980:FF:000001">
    <property type="entry name" value="Non-ribosomal peptide synthetase"/>
    <property type="match status" value="1"/>
</dbReference>
<dbReference type="KEGG" id="prr:AT705_21015"/>
<dbReference type="FunFam" id="1.10.1200.10:FF:000016">
    <property type="entry name" value="Non-ribosomal peptide synthase"/>
    <property type="match status" value="1"/>
</dbReference>
<dbReference type="Gene3D" id="2.30.38.10">
    <property type="entry name" value="Luciferase, Domain 3"/>
    <property type="match status" value="1"/>
</dbReference>
<dbReference type="GO" id="GO:0072330">
    <property type="term" value="P:monocarboxylic acid biosynthetic process"/>
    <property type="evidence" value="ECO:0007669"/>
    <property type="project" value="UniProtKB-ARBA"/>
</dbReference>
<dbReference type="GO" id="GO:0043041">
    <property type="term" value="P:amino acid activation for nonribosomal peptide biosynthetic process"/>
    <property type="evidence" value="ECO:0007669"/>
    <property type="project" value="TreeGrafter"/>
</dbReference>
<keyword evidence="2" id="KW-0596">Phosphopantetheine</keyword>
<evidence type="ECO:0000256" key="3">
    <source>
        <dbReference type="ARBA" id="ARBA00022553"/>
    </source>
</evidence>
<dbReference type="InterPro" id="IPR023213">
    <property type="entry name" value="CAT-like_dom_sf"/>
</dbReference>
<evidence type="ECO:0000256" key="2">
    <source>
        <dbReference type="ARBA" id="ARBA00022450"/>
    </source>
</evidence>
<dbReference type="InterPro" id="IPR020845">
    <property type="entry name" value="AMP-binding_CS"/>
</dbReference>
<dbReference type="GO" id="GO:0009239">
    <property type="term" value="P:enterobactin biosynthetic process"/>
    <property type="evidence" value="ECO:0007669"/>
    <property type="project" value="TreeGrafter"/>
</dbReference>
<dbReference type="Pfam" id="PF00501">
    <property type="entry name" value="AMP-binding"/>
    <property type="match status" value="3"/>
</dbReference>
<dbReference type="Pfam" id="PF00668">
    <property type="entry name" value="Condensation"/>
    <property type="match status" value="3"/>
</dbReference>
<accession>A0A0U2XC37</accession>
<dbReference type="PROSITE" id="PS00012">
    <property type="entry name" value="PHOSPHOPANTETHEINE"/>
    <property type="match status" value="2"/>
</dbReference>
<dbReference type="SUPFAM" id="SSF52777">
    <property type="entry name" value="CoA-dependent acyltransferases"/>
    <property type="match status" value="6"/>
</dbReference>
<dbReference type="EMBL" id="CP013612">
    <property type="protein sequence ID" value="ALU45428.1"/>
    <property type="molecule type" value="Genomic_DNA"/>
</dbReference>
<dbReference type="SUPFAM" id="SSF47336">
    <property type="entry name" value="ACP-like"/>
    <property type="match status" value="3"/>
</dbReference>
<dbReference type="PROSITE" id="PS00455">
    <property type="entry name" value="AMP_BINDING"/>
    <property type="match status" value="3"/>
</dbReference>
<dbReference type="InterPro" id="IPR000873">
    <property type="entry name" value="AMP-dep_synth/lig_dom"/>
</dbReference>
<dbReference type="InterPro" id="IPR010071">
    <property type="entry name" value="AA_adenyl_dom"/>
</dbReference>
<feature type="domain" description="Carrier" evidence="4">
    <location>
        <begin position="1025"/>
        <end position="1100"/>
    </location>
</feature>
<dbReference type="SUPFAM" id="SSF56801">
    <property type="entry name" value="Acetyl-CoA synthetase-like"/>
    <property type="match status" value="3"/>
</dbReference>
<dbReference type="RefSeq" id="WP_058798320.1">
    <property type="nucleotide sequence ID" value="NZ_CP013612.1"/>
</dbReference>
<dbReference type="InterPro" id="IPR045851">
    <property type="entry name" value="AMP-bd_C_sf"/>
</dbReference>
<organism evidence="5 6">
    <name type="scientific">Pseudoalteromonas rubra</name>
    <dbReference type="NCBI Taxonomy" id="43658"/>
    <lineage>
        <taxon>Bacteria</taxon>
        <taxon>Pseudomonadati</taxon>
        <taxon>Pseudomonadota</taxon>
        <taxon>Gammaproteobacteria</taxon>
        <taxon>Alteromonadales</taxon>
        <taxon>Pseudoalteromonadaceae</taxon>
        <taxon>Pseudoalteromonas</taxon>
    </lineage>
</organism>
<dbReference type="GO" id="GO:0031177">
    <property type="term" value="F:phosphopantetheine binding"/>
    <property type="evidence" value="ECO:0007669"/>
    <property type="project" value="InterPro"/>
</dbReference>
<gene>
    <name evidence="5" type="ORF">AT705_21015</name>
</gene>
<evidence type="ECO:0000313" key="5">
    <source>
        <dbReference type="EMBL" id="ALU45428.1"/>
    </source>
</evidence>
<dbReference type="Gene3D" id="3.30.559.30">
    <property type="entry name" value="Nonribosomal peptide synthetase, condensation domain"/>
    <property type="match status" value="3"/>
</dbReference>
<reference evidence="5 6" key="1">
    <citation type="submission" date="2015-12" db="EMBL/GenBank/DDBJ databases">
        <title>Complete genome sequence of Pseudoalteromonas rubra SCSIO 6842, harboring a conjugative plasmid.</title>
        <authorList>
            <person name="Li B."/>
            <person name="Wang X."/>
        </authorList>
    </citation>
    <scope>NUCLEOTIDE SEQUENCE [LARGE SCALE GENOMIC DNA]</scope>
    <source>
        <strain evidence="5 6">SCSIO 6842</strain>
    </source>
</reference>
<dbReference type="Proteomes" id="UP000069015">
    <property type="component" value="Chromosome 2"/>
</dbReference>
<evidence type="ECO:0000259" key="4">
    <source>
        <dbReference type="PROSITE" id="PS50075"/>
    </source>
</evidence>
<dbReference type="GO" id="GO:0047527">
    <property type="term" value="F:2,3-dihydroxybenzoate-serine ligase activity"/>
    <property type="evidence" value="ECO:0007669"/>
    <property type="project" value="TreeGrafter"/>
</dbReference>
<dbReference type="SMART" id="SM01294">
    <property type="entry name" value="PKS_PP_betabranch"/>
    <property type="match status" value="1"/>
</dbReference>